<sequence>AVSCGLRNTCGYDAAFFAIPAGLLGSIGLLQYPNITISLYVMWKTLQMLYNWGSEENILPKVPHFNMVLYASFTAVLFHCAILEANSIRNSYYKFLVNISGRRINLFDRRPFQSLGLRSHDRLQEVVKRLKIDMTNPLPIMPLTA</sequence>
<evidence type="ECO:0000256" key="1">
    <source>
        <dbReference type="SAM" id="Phobius"/>
    </source>
</evidence>
<feature type="transmembrane region" description="Helical" evidence="1">
    <location>
        <begin position="67"/>
        <end position="85"/>
    </location>
</feature>
<dbReference type="EMBL" id="LSRL02000567">
    <property type="protein sequence ID" value="TDG40437.1"/>
    <property type="molecule type" value="Genomic_DNA"/>
</dbReference>
<name>A0A484AUV4_DRONA</name>
<dbReference type="OrthoDB" id="291792at2759"/>
<keyword evidence="3" id="KW-1185">Reference proteome</keyword>
<protein>
    <recommendedName>
        <fullName evidence="4">Transmembrane protein 135 N-terminal domain-containing protein</fullName>
    </recommendedName>
</protein>
<dbReference type="InterPro" id="IPR026749">
    <property type="entry name" value="Tmem135"/>
</dbReference>
<proteinExistence type="predicted"/>
<dbReference type="OMA" id="DSICEHG"/>
<dbReference type="PANTHER" id="PTHR12459:SF15">
    <property type="entry name" value="TRANSMEMBRANE PROTEIN 135"/>
    <property type="match status" value="1"/>
</dbReference>
<dbReference type="Proteomes" id="UP000295192">
    <property type="component" value="Unassembled WGS sequence"/>
</dbReference>
<dbReference type="AlphaFoldDB" id="A0A484AUV4"/>
<feature type="transmembrane region" description="Helical" evidence="1">
    <location>
        <begin position="12"/>
        <end position="32"/>
    </location>
</feature>
<accession>A0A484AUV4</accession>
<organism evidence="2 3">
    <name type="scientific">Drosophila navojoa</name>
    <name type="common">Fruit fly</name>
    <dbReference type="NCBI Taxonomy" id="7232"/>
    <lineage>
        <taxon>Eukaryota</taxon>
        <taxon>Metazoa</taxon>
        <taxon>Ecdysozoa</taxon>
        <taxon>Arthropoda</taxon>
        <taxon>Hexapoda</taxon>
        <taxon>Insecta</taxon>
        <taxon>Pterygota</taxon>
        <taxon>Neoptera</taxon>
        <taxon>Endopterygota</taxon>
        <taxon>Diptera</taxon>
        <taxon>Brachycera</taxon>
        <taxon>Muscomorpha</taxon>
        <taxon>Ephydroidea</taxon>
        <taxon>Drosophilidae</taxon>
        <taxon>Drosophila</taxon>
    </lineage>
</organism>
<gene>
    <name evidence="2" type="ORF">AWZ03_013141</name>
</gene>
<comment type="caution">
    <text evidence="2">The sequence shown here is derived from an EMBL/GenBank/DDBJ whole genome shotgun (WGS) entry which is preliminary data.</text>
</comment>
<dbReference type="PANTHER" id="PTHR12459">
    <property type="entry name" value="TRANSMEMBRANE PROTEIN 135-RELATED"/>
    <property type="match status" value="1"/>
</dbReference>
<evidence type="ECO:0000313" key="3">
    <source>
        <dbReference type="Proteomes" id="UP000295192"/>
    </source>
</evidence>
<feature type="non-terminal residue" evidence="2">
    <location>
        <position position="1"/>
    </location>
</feature>
<evidence type="ECO:0008006" key="4">
    <source>
        <dbReference type="Google" id="ProtNLM"/>
    </source>
</evidence>
<keyword evidence="1" id="KW-0812">Transmembrane</keyword>
<reference evidence="2 3" key="1">
    <citation type="journal article" date="2019" name="J. Hered.">
        <title>An Improved Genome Assembly for Drosophila navojoa, the Basal Species in the mojavensis Cluster.</title>
        <authorList>
            <person name="Vanderlinde T."/>
            <person name="Dupim E.G."/>
            <person name="Nazario-Yepiz N.O."/>
            <person name="Carvalho A.B."/>
        </authorList>
    </citation>
    <scope>NUCLEOTIDE SEQUENCE [LARGE SCALE GENOMIC DNA]</scope>
    <source>
        <strain evidence="2">Navoj_Jal97</strain>
        <tissue evidence="2">Whole organism</tissue>
    </source>
</reference>
<keyword evidence="1" id="KW-1133">Transmembrane helix</keyword>
<evidence type="ECO:0000313" key="2">
    <source>
        <dbReference type="EMBL" id="TDG40437.1"/>
    </source>
</evidence>
<keyword evidence="1" id="KW-0472">Membrane</keyword>